<keyword evidence="8 11" id="KW-0460">Magnesium</keyword>
<feature type="active site" description="Proton acceptor" evidence="11">
    <location>
        <position position="164"/>
    </location>
</feature>
<dbReference type="InterPro" id="IPR014721">
    <property type="entry name" value="Ribsml_uS5_D2-typ_fold_subgr"/>
</dbReference>
<organism evidence="16 17">
    <name type="scientific">Ardenticatena maritima</name>
    <dbReference type="NCBI Taxonomy" id="872965"/>
    <lineage>
        <taxon>Bacteria</taxon>
        <taxon>Bacillati</taxon>
        <taxon>Chloroflexota</taxon>
        <taxon>Ardenticatenia</taxon>
        <taxon>Ardenticatenales</taxon>
        <taxon>Ardenticatenaceae</taxon>
        <taxon>Ardenticatena</taxon>
    </lineage>
</organism>
<dbReference type="PANTHER" id="PTHR10457:SF7">
    <property type="entry name" value="GALACTOKINASE-RELATED"/>
    <property type="match status" value="1"/>
</dbReference>
<dbReference type="GO" id="GO:0004335">
    <property type="term" value="F:galactokinase activity"/>
    <property type="evidence" value="ECO:0007669"/>
    <property type="project" value="UniProtKB-UniRule"/>
</dbReference>
<name>A0A0P6YB66_9CHLR</name>
<dbReference type="InterPro" id="IPR019741">
    <property type="entry name" value="Galactokinase_CS"/>
</dbReference>
<evidence type="ECO:0000256" key="9">
    <source>
        <dbReference type="ARBA" id="ARBA00023144"/>
    </source>
</evidence>
<dbReference type="HAMAP" id="MF_00246">
    <property type="entry name" value="Galactokinase"/>
    <property type="match status" value="1"/>
</dbReference>
<comment type="function">
    <text evidence="11">Catalyzes the transfer of the gamma-phosphate of ATP to D-galactose to form alpha-D-galactose-1-phosphate (Gal-1-P).</text>
</comment>
<dbReference type="PRINTS" id="PR00473">
    <property type="entry name" value="GALCTOKINASE"/>
</dbReference>
<evidence type="ECO:0000259" key="15">
    <source>
        <dbReference type="Pfam" id="PF10509"/>
    </source>
</evidence>
<evidence type="ECO:0000256" key="10">
    <source>
        <dbReference type="ARBA" id="ARBA00023277"/>
    </source>
</evidence>
<dbReference type="InterPro" id="IPR006203">
    <property type="entry name" value="GHMP_knse_ATP-bd_CS"/>
</dbReference>
<sequence length="372" mass="39752">MAAFARRFGGEPALLARAPGRVNLIGEHTDYNDGFVLPMGIDRAAWLAVRPRSDGRVRIYAHDLDEEAAFDVNALDRTQRGWVAYIQGTLWALREAGIPLVGWDGVLASDVPRGAGLSSSAAVELVVARAAVALAGAPWDAPRMARVAQRAENEWVGMACGIMDQMASACARRDHALLLDCRSLDITYVPLPRDVAAVVLDTGTRRGLVDSAYNERRAQCEAAAAFFGVPALRDVDEATFNARAHELDETTRRRARHVITENARTLAAAEALRAGDYTRMGALMVASHASLRDDFEVSTPALDAMVACALDAPGCYGARMTGAGFGGCAVALVAAEHVDAFCEQVLACYTARMPHTPQVYVCHAEDGAAIAT</sequence>
<comment type="subcellular location">
    <subcellularLocation>
        <location evidence="11">Cytoplasm</location>
    </subcellularLocation>
</comment>
<dbReference type="NCBIfam" id="TIGR00131">
    <property type="entry name" value="gal_kin"/>
    <property type="match status" value="1"/>
</dbReference>
<feature type="binding site" evidence="11">
    <location>
        <begin position="27"/>
        <end position="30"/>
    </location>
    <ligand>
        <name>substrate</name>
    </ligand>
</feature>
<dbReference type="FunFam" id="3.30.230.10:FF:000017">
    <property type="entry name" value="Galactokinase"/>
    <property type="match status" value="1"/>
</dbReference>
<keyword evidence="4 11" id="KW-0479">Metal-binding</keyword>
<dbReference type="GO" id="GO:0000287">
    <property type="term" value="F:magnesium ion binding"/>
    <property type="evidence" value="ECO:0007669"/>
    <property type="project" value="UniProtKB-UniRule"/>
</dbReference>
<keyword evidence="10 11" id="KW-0119">Carbohydrate metabolism</keyword>
<dbReference type="PIRSF" id="PIRSF000530">
    <property type="entry name" value="Galactokinase"/>
    <property type="match status" value="1"/>
</dbReference>
<dbReference type="Pfam" id="PF00288">
    <property type="entry name" value="GHMP_kinases_N"/>
    <property type="match status" value="1"/>
</dbReference>
<feature type="domain" description="GHMP kinase C-terminal" evidence="14">
    <location>
        <begin position="268"/>
        <end position="345"/>
    </location>
</feature>
<dbReference type="EMBL" id="LGKN01000006">
    <property type="protein sequence ID" value="KPL87360.1"/>
    <property type="molecule type" value="Genomic_DNA"/>
</dbReference>
<protein>
    <recommendedName>
        <fullName evidence="11 12">Galactokinase</fullName>
        <ecNumber evidence="11 12">2.7.1.6</ecNumber>
    </recommendedName>
    <alternativeName>
        <fullName evidence="11">Galactose kinase</fullName>
    </alternativeName>
</protein>
<comment type="caution">
    <text evidence="11">Lacks conserved residue(s) required for the propagation of feature annotation.</text>
</comment>
<evidence type="ECO:0000259" key="14">
    <source>
        <dbReference type="Pfam" id="PF08544"/>
    </source>
</evidence>
<evidence type="ECO:0000313" key="17">
    <source>
        <dbReference type="Proteomes" id="UP000050502"/>
    </source>
</evidence>
<feature type="binding site" evidence="11">
    <location>
        <begin position="114"/>
        <end position="120"/>
    </location>
    <ligand>
        <name>ATP</name>
        <dbReference type="ChEBI" id="CHEBI:30616"/>
    </ligand>
</feature>
<evidence type="ECO:0000256" key="1">
    <source>
        <dbReference type="ARBA" id="ARBA00006566"/>
    </source>
</evidence>
<keyword evidence="6 11" id="KW-0418">Kinase</keyword>
<dbReference type="UniPathway" id="UPA00214"/>
<dbReference type="PANTHER" id="PTHR10457">
    <property type="entry name" value="MEVALONATE KINASE/GALACTOKINASE"/>
    <property type="match status" value="1"/>
</dbReference>
<evidence type="ECO:0000313" key="16">
    <source>
        <dbReference type="EMBL" id="KPL87360.1"/>
    </source>
</evidence>
<dbReference type="SUPFAM" id="SSF54211">
    <property type="entry name" value="Ribosomal protein S5 domain 2-like"/>
    <property type="match status" value="1"/>
</dbReference>
<keyword evidence="5 11" id="KW-0547">Nucleotide-binding</keyword>
<keyword evidence="2 11" id="KW-0963">Cytoplasm</keyword>
<dbReference type="Pfam" id="PF08544">
    <property type="entry name" value="GHMP_kinases_C"/>
    <property type="match status" value="1"/>
</dbReference>
<evidence type="ECO:0000256" key="11">
    <source>
        <dbReference type="HAMAP-Rule" id="MF_00246"/>
    </source>
</evidence>
<comment type="pathway">
    <text evidence="11">Carbohydrate metabolism; galactose metabolism.</text>
</comment>
<dbReference type="InterPro" id="IPR019539">
    <property type="entry name" value="GalKase_N"/>
</dbReference>
<dbReference type="FunFam" id="3.30.70.890:FF:000001">
    <property type="entry name" value="Galactokinase"/>
    <property type="match status" value="1"/>
</dbReference>
<evidence type="ECO:0000256" key="4">
    <source>
        <dbReference type="ARBA" id="ARBA00022723"/>
    </source>
</evidence>
<dbReference type="Pfam" id="PF10509">
    <property type="entry name" value="GalKase_gal_bdg"/>
    <property type="match status" value="1"/>
</dbReference>
<feature type="domain" description="Galactokinase N-terminal" evidence="15">
    <location>
        <begin position="3"/>
        <end position="51"/>
    </location>
</feature>
<feature type="site" description="Transition state stabilizer" evidence="11">
    <location>
        <position position="21"/>
    </location>
</feature>
<dbReference type="InterPro" id="IPR020568">
    <property type="entry name" value="Ribosomal_Su5_D2-typ_SF"/>
</dbReference>
<proteinExistence type="inferred from homology"/>
<evidence type="ECO:0000256" key="5">
    <source>
        <dbReference type="ARBA" id="ARBA00022741"/>
    </source>
</evidence>
<dbReference type="InterPro" id="IPR006204">
    <property type="entry name" value="GHMP_kinase_N_dom"/>
</dbReference>
<keyword evidence="3 11" id="KW-0808">Transferase</keyword>
<dbReference type="InterPro" id="IPR022963">
    <property type="entry name" value="Galactokinase_bac"/>
</dbReference>
<dbReference type="SUPFAM" id="SSF55060">
    <property type="entry name" value="GHMP Kinase, C-terminal domain"/>
    <property type="match status" value="1"/>
</dbReference>
<dbReference type="Proteomes" id="UP000050502">
    <property type="component" value="Unassembled WGS sequence"/>
</dbReference>
<gene>
    <name evidence="11" type="primary">galK</name>
    <name evidence="16" type="ORF">SE16_11655</name>
</gene>
<dbReference type="Gene3D" id="3.30.230.10">
    <property type="match status" value="1"/>
</dbReference>
<dbReference type="GO" id="GO:0005829">
    <property type="term" value="C:cytosol"/>
    <property type="evidence" value="ECO:0007669"/>
    <property type="project" value="TreeGrafter"/>
</dbReference>
<dbReference type="GO" id="GO:0005524">
    <property type="term" value="F:ATP binding"/>
    <property type="evidence" value="ECO:0007669"/>
    <property type="project" value="UniProtKB-UniRule"/>
</dbReference>
<feature type="domain" description="GHMP kinase N-terminal" evidence="13">
    <location>
        <begin position="85"/>
        <end position="170"/>
    </location>
</feature>
<evidence type="ECO:0000256" key="6">
    <source>
        <dbReference type="ARBA" id="ARBA00022777"/>
    </source>
</evidence>
<evidence type="ECO:0000256" key="7">
    <source>
        <dbReference type="ARBA" id="ARBA00022840"/>
    </source>
</evidence>
<dbReference type="InterPro" id="IPR006206">
    <property type="entry name" value="Mevalonate/galactokinase"/>
</dbReference>
<evidence type="ECO:0000256" key="2">
    <source>
        <dbReference type="ARBA" id="ARBA00022490"/>
    </source>
</evidence>
<accession>A0A0P6YB66</accession>
<comment type="similarity">
    <text evidence="1 11">Belongs to the GHMP kinase family. GalK subfamily.</text>
</comment>
<dbReference type="InterPro" id="IPR036554">
    <property type="entry name" value="GHMP_kinase_C_sf"/>
</dbReference>
<dbReference type="InterPro" id="IPR013750">
    <property type="entry name" value="GHMP_kinase_C_dom"/>
</dbReference>
<evidence type="ECO:0000256" key="12">
    <source>
        <dbReference type="NCBIfam" id="TIGR00131"/>
    </source>
</evidence>
<feature type="binding site" evidence="11">
    <location>
        <position position="120"/>
    </location>
    <ligand>
        <name>Mg(2+)</name>
        <dbReference type="ChEBI" id="CHEBI:18420"/>
    </ligand>
</feature>
<dbReference type="PROSITE" id="PS00627">
    <property type="entry name" value="GHMP_KINASES_ATP"/>
    <property type="match status" value="1"/>
</dbReference>
<dbReference type="Gene3D" id="3.30.70.890">
    <property type="entry name" value="GHMP kinase, C-terminal domain"/>
    <property type="match status" value="1"/>
</dbReference>
<feature type="binding site" evidence="11">
    <location>
        <position position="213"/>
    </location>
    <ligand>
        <name>substrate</name>
    </ligand>
</feature>
<comment type="catalytic activity">
    <reaction evidence="11">
        <text>alpha-D-galactose + ATP = alpha-D-galactose 1-phosphate + ADP + H(+)</text>
        <dbReference type="Rhea" id="RHEA:13553"/>
        <dbReference type="ChEBI" id="CHEBI:15378"/>
        <dbReference type="ChEBI" id="CHEBI:28061"/>
        <dbReference type="ChEBI" id="CHEBI:30616"/>
        <dbReference type="ChEBI" id="CHEBI:58336"/>
        <dbReference type="ChEBI" id="CHEBI:456216"/>
        <dbReference type="EC" id="2.7.1.6"/>
    </reaction>
</comment>
<dbReference type="EC" id="2.7.1.6" evidence="11 12"/>
<evidence type="ECO:0000256" key="3">
    <source>
        <dbReference type="ARBA" id="ARBA00022679"/>
    </source>
</evidence>
<evidence type="ECO:0000259" key="13">
    <source>
        <dbReference type="Pfam" id="PF00288"/>
    </source>
</evidence>
<keyword evidence="7 11" id="KW-0067">ATP-binding</keyword>
<dbReference type="GO" id="GO:0006012">
    <property type="term" value="P:galactose metabolic process"/>
    <property type="evidence" value="ECO:0007669"/>
    <property type="project" value="UniProtKB-UniRule"/>
</dbReference>
<reference evidence="16 17" key="1">
    <citation type="submission" date="2015-07" db="EMBL/GenBank/DDBJ databases">
        <title>Whole genome sequence of Ardenticatena maritima DSM 23922.</title>
        <authorList>
            <person name="Hemp J."/>
            <person name="Ward L.M."/>
            <person name="Pace L.A."/>
            <person name="Fischer W.W."/>
        </authorList>
    </citation>
    <scope>NUCLEOTIDE SEQUENCE [LARGE SCALE GENOMIC DNA]</scope>
    <source>
        <strain evidence="16 17">110S</strain>
    </source>
</reference>
<dbReference type="AlphaFoldDB" id="A0A0P6YB66"/>
<dbReference type="PROSITE" id="PS00106">
    <property type="entry name" value="GALACTOKINASE"/>
    <property type="match status" value="1"/>
</dbReference>
<feature type="binding site" evidence="11">
    <location>
        <position position="152"/>
    </location>
    <ligand>
        <name>Mg(2+)</name>
        <dbReference type="ChEBI" id="CHEBI:18420"/>
    </ligand>
</feature>
<evidence type="ECO:0000256" key="8">
    <source>
        <dbReference type="ARBA" id="ARBA00022842"/>
    </source>
</evidence>
<dbReference type="PRINTS" id="PR00959">
    <property type="entry name" value="MEVGALKINASE"/>
</dbReference>
<keyword evidence="9 11" id="KW-0299">Galactose metabolism</keyword>
<dbReference type="InterPro" id="IPR000705">
    <property type="entry name" value="Galactokinase"/>
</dbReference>
<comment type="caution">
    <text evidence="16">The sequence shown here is derived from an EMBL/GenBank/DDBJ whole genome shotgun (WGS) entry which is preliminary data.</text>
</comment>
<dbReference type="PATRIC" id="fig|872965.6.peg.2795"/>